<dbReference type="Proteomes" id="UP001182556">
    <property type="component" value="Unassembled WGS sequence"/>
</dbReference>
<feature type="region of interest" description="Disordered" evidence="1">
    <location>
        <begin position="308"/>
        <end position="364"/>
    </location>
</feature>
<feature type="transmembrane region" description="Helical" evidence="2">
    <location>
        <begin position="50"/>
        <end position="70"/>
    </location>
</feature>
<comment type="caution">
    <text evidence="3">The sequence shown here is derived from an EMBL/GenBank/DDBJ whole genome shotgun (WGS) entry which is preliminary data.</text>
</comment>
<dbReference type="AlphaFoldDB" id="A0AAD9FNT9"/>
<feature type="compositionally biased region" description="Basic and acidic residues" evidence="1">
    <location>
        <begin position="321"/>
        <end position="330"/>
    </location>
</feature>
<feature type="transmembrane region" description="Helical" evidence="2">
    <location>
        <begin position="221"/>
        <end position="242"/>
    </location>
</feature>
<evidence type="ECO:0008006" key="5">
    <source>
        <dbReference type="Google" id="ProtNLM"/>
    </source>
</evidence>
<organism evidence="3 4">
    <name type="scientific">Papiliotrema laurentii</name>
    <name type="common">Cryptococcus laurentii</name>
    <dbReference type="NCBI Taxonomy" id="5418"/>
    <lineage>
        <taxon>Eukaryota</taxon>
        <taxon>Fungi</taxon>
        <taxon>Dikarya</taxon>
        <taxon>Basidiomycota</taxon>
        <taxon>Agaricomycotina</taxon>
        <taxon>Tremellomycetes</taxon>
        <taxon>Tremellales</taxon>
        <taxon>Rhynchogastremaceae</taxon>
        <taxon>Papiliotrema</taxon>
    </lineage>
</organism>
<keyword evidence="2" id="KW-0472">Membrane</keyword>
<accession>A0AAD9FNT9</accession>
<evidence type="ECO:0000313" key="4">
    <source>
        <dbReference type="Proteomes" id="UP001182556"/>
    </source>
</evidence>
<feature type="transmembrane region" description="Helical" evidence="2">
    <location>
        <begin position="254"/>
        <end position="275"/>
    </location>
</feature>
<evidence type="ECO:0000256" key="2">
    <source>
        <dbReference type="SAM" id="Phobius"/>
    </source>
</evidence>
<dbReference type="EMBL" id="JAODAN010000006">
    <property type="protein sequence ID" value="KAK1923729.1"/>
    <property type="molecule type" value="Genomic_DNA"/>
</dbReference>
<keyword evidence="4" id="KW-1185">Reference proteome</keyword>
<feature type="transmembrane region" description="Helical" evidence="2">
    <location>
        <begin position="451"/>
        <end position="470"/>
    </location>
</feature>
<name>A0AAD9FNT9_PAPLA</name>
<keyword evidence="2" id="KW-0812">Transmembrane</keyword>
<reference evidence="3" key="1">
    <citation type="submission" date="2023-02" db="EMBL/GenBank/DDBJ databases">
        <title>Identification and recombinant expression of a fungal hydrolase from Papiliotrema laurentii that hydrolyzes apple cutin and clears colloidal polyester polyurethane.</title>
        <authorList>
            <consortium name="DOE Joint Genome Institute"/>
            <person name="Roman V.A."/>
            <person name="Bojanowski C."/>
            <person name="Crable B.R."/>
            <person name="Wagner D.N."/>
            <person name="Hung C.S."/>
            <person name="Nadeau L.J."/>
            <person name="Schratz L."/>
            <person name="Haridas S."/>
            <person name="Pangilinan J."/>
            <person name="Lipzen A."/>
            <person name="Na H."/>
            <person name="Yan M."/>
            <person name="Ng V."/>
            <person name="Grigoriev I.V."/>
            <person name="Spatafora J.W."/>
            <person name="Barlow D."/>
            <person name="Biffinger J."/>
            <person name="Kelley-Loughnane N."/>
            <person name="Varaljay V.A."/>
            <person name="Crookes-Goodson W.J."/>
        </authorList>
    </citation>
    <scope>NUCLEOTIDE SEQUENCE</scope>
    <source>
        <strain evidence="3">5307AH</strain>
    </source>
</reference>
<feature type="compositionally biased region" description="Low complexity" evidence="1">
    <location>
        <begin position="349"/>
        <end position="360"/>
    </location>
</feature>
<protein>
    <recommendedName>
        <fullName evidence="5">Wax synthase domain-containing protein</fullName>
    </recommendedName>
</protein>
<sequence>MGSVYLPVSSLPPRRPVTPIDYIAGCATIALHVSALCTPPTPSWVFFRRAIAFPLVSACYWWLIWVPIHPTAEDQWGVTCLLLAFQMRLIDHIFFVPEQSLHRLRGDPDTTTLLPEPVPEGWTMSKAYWALSLFSSWRGIGWNYAAPLSAKALRHPYTRTSSPRSFVLHHAWVLCLTIVVGKATERWMHGPGRAFFSAEQSYATLSRTQVVGHSMAVVARVWWVLNVSYLPLAIACVAWGGYTGWTGEFWEPWGWPPIFGGIGEIWAYPGLSTVWSRSWNNGGRRWFYAVGWVGIGEKILRLPRSGISSHSHNVDRHRHISPLDKMRSGDKTGSTPNDATPRGSRDVTPSHPLPTSTTSPRIPPEITLSNLLKSTIAFTLSGLLHDLPAPLLHLNRSPKTTSLALGYRDLIYTTPFFAIQPLALAAEALIKRRYRSWKVSRGIARGSEHPALVFAERLFSFVVVWTWLFWCSGWYVSGVGRMGVYASERGHRG</sequence>
<keyword evidence="2" id="KW-1133">Transmembrane helix</keyword>
<evidence type="ECO:0000256" key="1">
    <source>
        <dbReference type="SAM" id="MobiDB-lite"/>
    </source>
</evidence>
<evidence type="ECO:0000313" key="3">
    <source>
        <dbReference type="EMBL" id="KAK1923729.1"/>
    </source>
</evidence>
<gene>
    <name evidence="3" type="ORF">DB88DRAFT_492211</name>
</gene>
<proteinExistence type="predicted"/>